<dbReference type="Ensembl" id="ENSGWIT00000054456.1">
    <property type="protein sequence ID" value="ENSGWIP00000050418.1"/>
    <property type="gene ID" value="ENSGWIG00000024506.1"/>
</dbReference>
<keyword evidence="3" id="KW-0808">Transferase</keyword>
<dbReference type="GO" id="GO:0008270">
    <property type="term" value="F:zinc ion binding"/>
    <property type="evidence" value="ECO:0007669"/>
    <property type="project" value="UniProtKB-KW"/>
</dbReference>
<keyword evidence="4" id="KW-0479">Metal-binding</keyword>
<dbReference type="InterPro" id="IPR001965">
    <property type="entry name" value="Znf_PHD"/>
</dbReference>
<dbReference type="Pfam" id="PF26054">
    <property type="entry name" value="PHD_G2E3"/>
    <property type="match status" value="1"/>
</dbReference>
<dbReference type="CDD" id="cd15669">
    <property type="entry name" value="ePHD_PHF7_G2E3_like"/>
    <property type="match status" value="1"/>
</dbReference>
<reference evidence="12" key="1">
    <citation type="submission" date="2020-06" db="EMBL/GenBank/DDBJ databases">
        <authorList>
            <consortium name="Wellcome Sanger Institute Data Sharing"/>
        </authorList>
    </citation>
    <scope>NUCLEOTIDE SEQUENCE [LARGE SCALE GENOMIC DNA]</scope>
</reference>
<gene>
    <name evidence="12" type="primary">g2e3</name>
</gene>
<dbReference type="InterPro" id="IPR059102">
    <property type="entry name" value="PHD_PHF7/G2E3-like"/>
</dbReference>
<keyword evidence="7" id="KW-0862">Zinc</keyword>
<evidence type="ECO:0000259" key="10">
    <source>
        <dbReference type="PROSITE" id="PS50089"/>
    </source>
</evidence>
<evidence type="ECO:0000259" key="11">
    <source>
        <dbReference type="PROSITE" id="PS51805"/>
    </source>
</evidence>
<dbReference type="PROSITE" id="PS50089">
    <property type="entry name" value="ZF_RING_2"/>
    <property type="match status" value="1"/>
</dbReference>
<comment type="subcellular location">
    <subcellularLocation>
        <location evidence="1">Nucleus</location>
    </subcellularLocation>
</comment>
<dbReference type="Proteomes" id="UP000694680">
    <property type="component" value="Chromosome 22"/>
</dbReference>
<dbReference type="InterPro" id="IPR035983">
    <property type="entry name" value="Hect_E3_ubiquitin_ligase"/>
</dbReference>
<feature type="domain" description="PHD-type" evidence="11">
    <location>
        <begin position="12"/>
        <end position="156"/>
    </location>
</feature>
<dbReference type="GO" id="GO:0005634">
    <property type="term" value="C:nucleus"/>
    <property type="evidence" value="ECO:0007669"/>
    <property type="project" value="TreeGrafter"/>
</dbReference>
<dbReference type="InterPro" id="IPR034732">
    <property type="entry name" value="EPHD"/>
</dbReference>
<dbReference type="SMART" id="SM00249">
    <property type="entry name" value="PHD"/>
    <property type="match status" value="3"/>
</dbReference>
<keyword evidence="13" id="KW-1185">Reference proteome</keyword>
<dbReference type="PANTHER" id="PTHR12420:SF42">
    <property type="entry name" value="G2_M PHASE-SPECIFIC E3 UBIQUITIN-PROTEIN LIGASE"/>
    <property type="match status" value="1"/>
</dbReference>
<evidence type="ECO:0000256" key="3">
    <source>
        <dbReference type="ARBA" id="ARBA00022679"/>
    </source>
</evidence>
<keyword evidence="8" id="KW-0539">Nucleus</keyword>
<name>A0A8C5HV37_GOUWI</name>
<dbReference type="Gene3D" id="3.30.40.10">
    <property type="entry name" value="Zinc/RING finger domain, C3HC4 (zinc finger)"/>
    <property type="match status" value="2"/>
</dbReference>
<evidence type="ECO:0000256" key="4">
    <source>
        <dbReference type="ARBA" id="ARBA00022723"/>
    </source>
</evidence>
<dbReference type="SUPFAM" id="SSF56204">
    <property type="entry name" value="Hect, E3 ligase catalytic domain"/>
    <property type="match status" value="1"/>
</dbReference>
<evidence type="ECO:0000313" key="13">
    <source>
        <dbReference type="Proteomes" id="UP000694680"/>
    </source>
</evidence>
<reference evidence="12" key="2">
    <citation type="submission" date="2025-08" db="UniProtKB">
        <authorList>
            <consortium name="Ensembl"/>
        </authorList>
    </citation>
    <scope>IDENTIFICATION</scope>
</reference>
<keyword evidence="5 9" id="KW-0863">Zinc-finger</keyword>
<proteinExistence type="predicted"/>
<dbReference type="InterPro" id="IPR019786">
    <property type="entry name" value="Zinc_finger_PHD-type_CS"/>
</dbReference>
<dbReference type="SUPFAM" id="SSF57903">
    <property type="entry name" value="FYVE/PHD zinc finger"/>
    <property type="match status" value="1"/>
</dbReference>
<dbReference type="PROSITE" id="PS51805">
    <property type="entry name" value="EPHD"/>
    <property type="match status" value="1"/>
</dbReference>
<dbReference type="InterPro" id="IPR011011">
    <property type="entry name" value="Znf_FYVE_PHD"/>
</dbReference>
<evidence type="ECO:0008006" key="14">
    <source>
        <dbReference type="Google" id="ProtNLM"/>
    </source>
</evidence>
<dbReference type="GO" id="GO:0004842">
    <property type="term" value="F:ubiquitin-protein transferase activity"/>
    <property type="evidence" value="ECO:0007669"/>
    <property type="project" value="InterPro"/>
</dbReference>
<evidence type="ECO:0000313" key="12">
    <source>
        <dbReference type="Ensembl" id="ENSGWIP00000050418.1"/>
    </source>
</evidence>
<evidence type="ECO:0000256" key="5">
    <source>
        <dbReference type="ARBA" id="ARBA00022771"/>
    </source>
</evidence>
<sequence length="732" mass="82307">MKRKMRKKMKAEEACTLCRSSEDDAAFLGEKIKLEEHKLCVHYFCLLTSCGVYQRGEEDEGILGFLIDDIKQETRRSSRLVSVLHVCIPLLPRRPYDLTCVCVCLLQTCCLCKEKGACVGCNVPSCRKVAHFPCARKHGFISQFTGLFPSFCPDHSPSQSVSGLDLSLPQSCSVCLDSITPVLSSSILKCPCCHASWFHRDCVQRQAHSAGLFFFRCTLCNNKELFQEEMLRMGIYIPERDASWELESNAFSELLEVYQSCDALSCLCDTGRTYSAKSGWFTVIRCQLCGSRGTHRKCSGLKLDSRDWSCSDCTGATATHASIVTSSPRWAQKKESTVPSPARSSPDRCVSPEHLLQSLVPKLLPPEVHVEVSSEQALKAGLDLLRRPGFDPTHLLSVSFTDTTFPKGLWGREARQHFLDLLTSQIQECEVFEGPIRAKNLRLDPQALHDDLYFDVGCLLSLSLVHGGPPPSFFSRALYQTLFNHPTNQRLTLDHMTPDTLITRQVTRMAMASSVEELRSLMEQSQDFLELAGCNRPISSLDQREALVQDLVNFTLITRMQLPLHRFREGLQTLGVFNQVQLFPLLFLELFCEPWERLGAQGVAQLFTLTFSQQEQQLREETHVATYWRRFLHDCEGGCSSVSLHDLLLFTEGVDDLRPPALLSFRPPACGPGGVLSRCDGLFPQWQSDGRRLLLPLSSSYRHFKSSMEQVVSNRLHLLTNHSKATPTSAFS</sequence>
<dbReference type="InterPro" id="IPR001841">
    <property type="entry name" value="Znf_RING"/>
</dbReference>
<dbReference type="PROSITE" id="PS01359">
    <property type="entry name" value="ZF_PHD_1"/>
    <property type="match status" value="1"/>
</dbReference>
<organism evidence="12 13">
    <name type="scientific">Gouania willdenowi</name>
    <name type="common">Blunt-snouted clingfish</name>
    <name type="synonym">Lepadogaster willdenowi</name>
    <dbReference type="NCBI Taxonomy" id="441366"/>
    <lineage>
        <taxon>Eukaryota</taxon>
        <taxon>Metazoa</taxon>
        <taxon>Chordata</taxon>
        <taxon>Craniata</taxon>
        <taxon>Vertebrata</taxon>
        <taxon>Euteleostomi</taxon>
        <taxon>Actinopterygii</taxon>
        <taxon>Neopterygii</taxon>
        <taxon>Teleostei</taxon>
        <taxon>Neoteleostei</taxon>
        <taxon>Acanthomorphata</taxon>
        <taxon>Ovalentaria</taxon>
        <taxon>Blenniimorphae</taxon>
        <taxon>Blenniiformes</taxon>
        <taxon>Gobiesocoidei</taxon>
        <taxon>Gobiesocidae</taxon>
        <taxon>Gobiesocinae</taxon>
        <taxon>Gouania</taxon>
    </lineage>
</organism>
<evidence type="ECO:0000256" key="1">
    <source>
        <dbReference type="ARBA" id="ARBA00004123"/>
    </source>
</evidence>
<evidence type="ECO:0000256" key="7">
    <source>
        <dbReference type="ARBA" id="ARBA00022833"/>
    </source>
</evidence>
<dbReference type="InterPro" id="IPR051188">
    <property type="entry name" value="PHD-type_Zinc_Finger"/>
</dbReference>
<dbReference type="InterPro" id="IPR042013">
    <property type="entry name" value="PHF7/G2E3_ePHD"/>
</dbReference>
<protein>
    <recommendedName>
        <fullName evidence="14">PHD-type domain-containing protein</fullName>
    </recommendedName>
</protein>
<comment type="pathway">
    <text evidence="2">Protein modification; protein ubiquitination.</text>
</comment>
<dbReference type="AlphaFoldDB" id="A0A8C5HV37"/>
<accession>A0A8C5HV37</accession>
<dbReference type="InterPro" id="IPR013083">
    <property type="entry name" value="Znf_RING/FYVE/PHD"/>
</dbReference>
<evidence type="ECO:0000256" key="8">
    <source>
        <dbReference type="ARBA" id="ARBA00023242"/>
    </source>
</evidence>
<evidence type="ECO:0000256" key="6">
    <source>
        <dbReference type="ARBA" id="ARBA00022786"/>
    </source>
</evidence>
<dbReference type="PANTHER" id="PTHR12420">
    <property type="entry name" value="PHD FINGER PROTEIN"/>
    <property type="match status" value="1"/>
</dbReference>
<evidence type="ECO:0000256" key="2">
    <source>
        <dbReference type="ARBA" id="ARBA00004906"/>
    </source>
</evidence>
<keyword evidence="6" id="KW-0833">Ubl conjugation pathway</keyword>
<feature type="domain" description="RING-type" evidence="10">
    <location>
        <begin position="172"/>
        <end position="221"/>
    </location>
</feature>
<dbReference type="Pfam" id="PF13771">
    <property type="entry name" value="zf-HC5HC2H"/>
    <property type="match status" value="1"/>
</dbReference>
<reference evidence="12" key="3">
    <citation type="submission" date="2025-09" db="UniProtKB">
        <authorList>
            <consortium name="Ensembl"/>
        </authorList>
    </citation>
    <scope>IDENTIFICATION</scope>
</reference>
<evidence type="ECO:0000256" key="9">
    <source>
        <dbReference type="PROSITE-ProRule" id="PRU00175"/>
    </source>
</evidence>